<proteinExistence type="predicted"/>
<protein>
    <recommendedName>
        <fullName evidence="6">Ammonium transporter AmtB-like domain-containing protein</fullName>
    </recommendedName>
</protein>
<evidence type="ECO:0000256" key="3">
    <source>
        <dbReference type="ARBA" id="ARBA00022989"/>
    </source>
</evidence>
<dbReference type="Gene3D" id="1.10.3430.10">
    <property type="entry name" value="Ammonium transporter AmtB like domains"/>
    <property type="match status" value="1"/>
</dbReference>
<evidence type="ECO:0000256" key="2">
    <source>
        <dbReference type="ARBA" id="ARBA00022692"/>
    </source>
</evidence>
<accession>A0ABP0SYX9</accession>
<evidence type="ECO:0000313" key="7">
    <source>
        <dbReference type="EMBL" id="CAK9117434.1"/>
    </source>
</evidence>
<evidence type="ECO:0000259" key="6">
    <source>
        <dbReference type="Pfam" id="PF00909"/>
    </source>
</evidence>
<evidence type="ECO:0000256" key="4">
    <source>
        <dbReference type="ARBA" id="ARBA00023136"/>
    </source>
</evidence>
<reference evidence="7 8" key="1">
    <citation type="submission" date="2024-02" db="EMBL/GenBank/DDBJ databases">
        <authorList>
            <person name="Chen Y."/>
            <person name="Shah S."/>
            <person name="Dougan E. K."/>
            <person name="Thang M."/>
            <person name="Chan C."/>
        </authorList>
    </citation>
    <scope>NUCLEOTIDE SEQUENCE [LARGE SCALE GENOMIC DNA]</scope>
</reference>
<name>A0ABP0SYX9_9DINO</name>
<dbReference type="Proteomes" id="UP001642484">
    <property type="component" value="Unassembled WGS sequence"/>
</dbReference>
<feature type="compositionally biased region" description="Acidic residues" evidence="5">
    <location>
        <begin position="35"/>
        <end position="55"/>
    </location>
</feature>
<dbReference type="Pfam" id="PF00909">
    <property type="entry name" value="Ammonium_transp"/>
    <property type="match status" value="1"/>
</dbReference>
<keyword evidence="8" id="KW-1185">Reference proteome</keyword>
<organism evidence="7 8">
    <name type="scientific">Durusdinium trenchii</name>
    <dbReference type="NCBI Taxonomy" id="1381693"/>
    <lineage>
        <taxon>Eukaryota</taxon>
        <taxon>Sar</taxon>
        <taxon>Alveolata</taxon>
        <taxon>Dinophyceae</taxon>
        <taxon>Suessiales</taxon>
        <taxon>Symbiodiniaceae</taxon>
        <taxon>Durusdinium</taxon>
    </lineage>
</organism>
<evidence type="ECO:0000256" key="1">
    <source>
        <dbReference type="ARBA" id="ARBA00004141"/>
    </source>
</evidence>
<dbReference type="InterPro" id="IPR024041">
    <property type="entry name" value="NH4_transpt_AmtB-like_dom"/>
</dbReference>
<feature type="region of interest" description="Disordered" evidence="5">
    <location>
        <begin position="26"/>
        <end position="78"/>
    </location>
</feature>
<evidence type="ECO:0000256" key="5">
    <source>
        <dbReference type="SAM" id="MobiDB-lite"/>
    </source>
</evidence>
<feature type="domain" description="Ammonium transporter AmtB-like" evidence="6">
    <location>
        <begin position="367"/>
        <end position="450"/>
    </location>
</feature>
<evidence type="ECO:0000313" key="8">
    <source>
        <dbReference type="Proteomes" id="UP001642484"/>
    </source>
</evidence>
<gene>
    <name evidence="7" type="ORF">CCMP2556_LOCUS54759</name>
</gene>
<comment type="caution">
    <text evidence="7">The sequence shown here is derived from an EMBL/GenBank/DDBJ whole genome shotgun (WGS) entry which is preliminary data.</text>
</comment>
<keyword evidence="3" id="KW-1133">Transmembrane helix</keyword>
<dbReference type="SUPFAM" id="SSF111352">
    <property type="entry name" value="Ammonium transporter"/>
    <property type="match status" value="1"/>
</dbReference>
<keyword evidence="2" id="KW-0812">Transmembrane</keyword>
<dbReference type="EMBL" id="CAXAMN010028694">
    <property type="protein sequence ID" value="CAK9117434.1"/>
    <property type="molecule type" value="Genomic_DNA"/>
</dbReference>
<dbReference type="InterPro" id="IPR029020">
    <property type="entry name" value="Ammonium/urea_transptr"/>
</dbReference>
<sequence length="662" mass="72005">MLKVDDSPEKTYHDLRSWWQSDGAHFFQTDSSQNGDEDDEDWLDLDVAELEDPNLEPEPRCEGGPAEESSEDSCEAQEALLSVEDRAKVREEIVDLQNPSRAEDATDATDVITASAPKEPQQPASDRSIETLQDILELALAKGTEKLQVLASKISDKNTEIVPAVVMSVYRGSVCRKGKSAGRVKISKLMPTELPSALAAKVHVVALKCVEGLAYEASPLSTVHMLDPVVAVLGELDCVSFRTGSVSLRVTLSDGSQKALKSLTASKKRMDVVAKPPVEETKVPKEFLSACDLSRPNAAPLILKFMQSLPGRYAACKQRLVDSNGMVKVGGVQCSYDNLAARTSSWFLKSFADKKGLAFGEAVIECIGLVAGAVVYPLTSNGMRLDDPVDAVPVHAASGFFGILVVAFCRPDCSALREIGLSEAQRSFCGEDHHIGKQLLAQLLGGAVSSTAEGLEVPGRLVEVIIVWTFLISYAFWLLLAAAECVKSLELEQVNRAENLLRQLKTSQGSLSKCKVHQDLESTAHLSRTVRRALKEHGWTGTGFLTGQPQDLVSLLTKLQQAQFGSLDTALELEARERPGFLVRCCQPWWLCREMAVARLRIHPWAAPWPGGVWKSAAGGPLLFKDMRLKDPTFRLFGAVEATGPSSGHLNNITSFFESGSF</sequence>
<comment type="subcellular location">
    <subcellularLocation>
        <location evidence="1">Membrane</location>
        <topology evidence="1">Multi-pass membrane protein</topology>
    </subcellularLocation>
</comment>
<keyword evidence="4" id="KW-0472">Membrane</keyword>